<dbReference type="SUPFAM" id="SSF111369">
    <property type="entry name" value="HlyD-like secretion proteins"/>
    <property type="match status" value="1"/>
</dbReference>
<sequence length="360" mass="40153">MNLNIVIRGVILSGLILVTTNCKKESKAEVNDFEALPKRPHVDEEIKVTTEVLEISDFHDELISNGKLTALRKADIPFEHRGYIEKIYVGNGDRVTEGSLMAVLDNKDALFELERAELDMEQAETDLKDKLLGYGYQLKDSLKIPDKIFRYCKIKSNYIGAVRSLSKAKATYNQTRIKAPFSGVVANLEAMPDNLTASFENKLCTLIDGSKMMVQFPLLESELLQVSRGMPVAVFPYSNPDESYNGEVDEINPIIDENGMVMIRAIIKNPHGKLFDGMNVKVLLKNKLSEQLVVPKSAVLQRQNKSVVFTYSDGEAHWNYVKTGKENSTNVIITEGLETGAEVIVSGNINLAHKTKVSIQ</sequence>
<dbReference type="InterPro" id="IPR058637">
    <property type="entry name" value="YknX-like_C"/>
</dbReference>
<comment type="similarity">
    <text evidence="1">Belongs to the membrane fusion protein (MFP) (TC 8.A.1) family.</text>
</comment>
<dbReference type="AlphaFoldDB" id="W2UR09"/>
<evidence type="ECO:0000256" key="1">
    <source>
        <dbReference type="ARBA" id="ARBA00009477"/>
    </source>
</evidence>
<dbReference type="NCBIfam" id="TIGR01730">
    <property type="entry name" value="RND_mfp"/>
    <property type="match status" value="1"/>
</dbReference>
<feature type="domain" description="CusB-like beta-barrel" evidence="3">
    <location>
        <begin position="218"/>
        <end position="286"/>
    </location>
</feature>
<evidence type="ECO:0000259" key="3">
    <source>
        <dbReference type="Pfam" id="PF25954"/>
    </source>
</evidence>
<dbReference type="Pfam" id="PF25989">
    <property type="entry name" value="YknX_C"/>
    <property type="match status" value="1"/>
</dbReference>
<dbReference type="Proteomes" id="UP000018850">
    <property type="component" value="Unassembled WGS sequence"/>
</dbReference>
<proteinExistence type="inferred from homology"/>
<comment type="caution">
    <text evidence="5">The sequence shown here is derived from an EMBL/GenBank/DDBJ whole genome shotgun (WGS) entry which is preliminary data.</text>
</comment>
<dbReference type="Pfam" id="PF25954">
    <property type="entry name" value="Beta-barrel_RND_2"/>
    <property type="match status" value="1"/>
</dbReference>
<dbReference type="InterPro" id="IPR058792">
    <property type="entry name" value="Beta-barrel_RND_2"/>
</dbReference>
<gene>
    <name evidence="5" type="ORF">P278_07180</name>
</gene>
<dbReference type="RefSeq" id="WP_038262497.1">
    <property type="nucleotide sequence ID" value="NZ_AYXY01000010.1"/>
</dbReference>
<dbReference type="PANTHER" id="PTHR30469">
    <property type="entry name" value="MULTIDRUG RESISTANCE PROTEIN MDTA"/>
    <property type="match status" value="1"/>
</dbReference>
<reference evidence="5 6" key="2">
    <citation type="journal article" date="2016" name="Genome Announc.">
        <title>Draft Genome Sequence of Zhouia amylolytica AD3, Isolated from Tidal Flat Sediment.</title>
        <authorList>
            <person name="Jia B."/>
            <person name="Jin H.M."/>
            <person name="Lee H.J."/>
            <person name="Jeon C.O."/>
        </authorList>
    </citation>
    <scope>NUCLEOTIDE SEQUENCE [LARGE SCALE GENOMIC DNA]</scope>
    <source>
        <strain evidence="5 6">AD3</strain>
    </source>
</reference>
<accession>W2UR09</accession>
<dbReference type="Gene3D" id="2.40.420.20">
    <property type="match status" value="1"/>
</dbReference>
<feature type="coiled-coil region" evidence="2">
    <location>
        <begin position="106"/>
        <end position="133"/>
    </location>
</feature>
<dbReference type="eggNOG" id="COG0845">
    <property type="taxonomic scope" value="Bacteria"/>
</dbReference>
<keyword evidence="6" id="KW-1185">Reference proteome</keyword>
<keyword evidence="2" id="KW-0175">Coiled coil</keyword>
<reference evidence="6" key="1">
    <citation type="submission" date="2013-11" db="EMBL/GenBank/DDBJ databases">
        <title>Draft genome sequence from a member of Zhouia, isolated tidal flat.</title>
        <authorList>
            <person name="Jin H."/>
            <person name="Jeon C.O."/>
        </authorList>
    </citation>
    <scope>NUCLEOTIDE SEQUENCE [LARGE SCALE GENOMIC DNA]</scope>
    <source>
        <strain evidence="6">AD3</strain>
    </source>
</reference>
<dbReference type="InterPro" id="IPR006143">
    <property type="entry name" value="RND_pump_MFP"/>
</dbReference>
<evidence type="ECO:0000313" key="6">
    <source>
        <dbReference type="Proteomes" id="UP000018850"/>
    </source>
</evidence>
<dbReference type="EMBL" id="AYXY01000010">
    <property type="protein sequence ID" value="ETN96374.1"/>
    <property type="molecule type" value="Genomic_DNA"/>
</dbReference>
<organism evidence="5 6">
    <name type="scientific">Zhouia amylolytica AD3</name>
    <dbReference type="NCBI Taxonomy" id="1286632"/>
    <lineage>
        <taxon>Bacteria</taxon>
        <taxon>Pseudomonadati</taxon>
        <taxon>Bacteroidota</taxon>
        <taxon>Flavobacteriia</taxon>
        <taxon>Flavobacteriales</taxon>
        <taxon>Flavobacteriaceae</taxon>
        <taxon>Zhouia</taxon>
    </lineage>
</organism>
<protein>
    <submittedName>
        <fullName evidence="5">Uncharacterized protein</fullName>
    </submittedName>
</protein>
<dbReference type="GO" id="GO:0015562">
    <property type="term" value="F:efflux transmembrane transporter activity"/>
    <property type="evidence" value="ECO:0007669"/>
    <property type="project" value="TreeGrafter"/>
</dbReference>
<evidence type="ECO:0000313" key="5">
    <source>
        <dbReference type="EMBL" id="ETN96374.1"/>
    </source>
</evidence>
<dbReference type="GO" id="GO:1990281">
    <property type="term" value="C:efflux pump complex"/>
    <property type="evidence" value="ECO:0007669"/>
    <property type="project" value="TreeGrafter"/>
</dbReference>
<name>W2UR09_9FLAO</name>
<feature type="domain" description="YknX-like C-terminal permuted SH3-like" evidence="4">
    <location>
        <begin position="292"/>
        <end position="357"/>
    </location>
</feature>
<evidence type="ECO:0000259" key="4">
    <source>
        <dbReference type="Pfam" id="PF25989"/>
    </source>
</evidence>
<evidence type="ECO:0000256" key="2">
    <source>
        <dbReference type="SAM" id="Coils"/>
    </source>
</evidence>
<dbReference type="Gene3D" id="2.40.30.170">
    <property type="match status" value="1"/>
</dbReference>
<dbReference type="Gene3D" id="2.40.50.100">
    <property type="match status" value="1"/>
</dbReference>